<sequence>MIGLMPFQMYGFSYSMPIVHYFGQMHGTPFPYGQGGCGPGLMNGYPMGRCGNAGQNQCAPRRCGGGCPPRR</sequence>
<keyword evidence="2" id="KW-1185">Reference proteome</keyword>
<gene>
    <name evidence="1" type="ORF">BpHYR1_036872</name>
</gene>
<name>A0A3M7R1G9_BRAPC</name>
<organism evidence="1 2">
    <name type="scientific">Brachionus plicatilis</name>
    <name type="common">Marine rotifer</name>
    <name type="synonym">Brachionus muelleri</name>
    <dbReference type="NCBI Taxonomy" id="10195"/>
    <lineage>
        <taxon>Eukaryota</taxon>
        <taxon>Metazoa</taxon>
        <taxon>Spiralia</taxon>
        <taxon>Gnathifera</taxon>
        <taxon>Rotifera</taxon>
        <taxon>Eurotatoria</taxon>
        <taxon>Monogononta</taxon>
        <taxon>Pseudotrocha</taxon>
        <taxon>Ploima</taxon>
        <taxon>Brachionidae</taxon>
        <taxon>Brachionus</taxon>
    </lineage>
</organism>
<dbReference type="Proteomes" id="UP000276133">
    <property type="component" value="Unassembled WGS sequence"/>
</dbReference>
<protein>
    <submittedName>
        <fullName evidence="1">Uncharacterized protein</fullName>
    </submittedName>
</protein>
<dbReference type="AlphaFoldDB" id="A0A3M7R1G9"/>
<evidence type="ECO:0000313" key="2">
    <source>
        <dbReference type="Proteomes" id="UP000276133"/>
    </source>
</evidence>
<accession>A0A3M7R1G9</accession>
<evidence type="ECO:0000313" key="1">
    <source>
        <dbReference type="EMBL" id="RNA17065.1"/>
    </source>
</evidence>
<proteinExistence type="predicted"/>
<reference evidence="1 2" key="1">
    <citation type="journal article" date="2018" name="Sci. Rep.">
        <title>Genomic signatures of local adaptation to the degree of environmental predictability in rotifers.</title>
        <authorList>
            <person name="Franch-Gras L."/>
            <person name="Hahn C."/>
            <person name="Garcia-Roger E.M."/>
            <person name="Carmona M.J."/>
            <person name="Serra M."/>
            <person name="Gomez A."/>
        </authorList>
    </citation>
    <scope>NUCLEOTIDE SEQUENCE [LARGE SCALE GENOMIC DNA]</scope>
    <source>
        <strain evidence="1">HYR1</strain>
    </source>
</reference>
<comment type="caution">
    <text evidence="1">The sequence shown here is derived from an EMBL/GenBank/DDBJ whole genome shotgun (WGS) entry which is preliminary data.</text>
</comment>
<dbReference type="EMBL" id="REGN01004544">
    <property type="protein sequence ID" value="RNA17065.1"/>
    <property type="molecule type" value="Genomic_DNA"/>
</dbReference>